<evidence type="ECO:0000256" key="8">
    <source>
        <dbReference type="ARBA" id="ARBA00022679"/>
    </source>
</evidence>
<dbReference type="GO" id="GO:0016567">
    <property type="term" value="P:protein ubiquitination"/>
    <property type="evidence" value="ECO:0007669"/>
    <property type="project" value="UniProtKB-UniPathway"/>
</dbReference>
<reference evidence="18 19" key="2">
    <citation type="submission" date="2018-11" db="EMBL/GenBank/DDBJ databases">
        <authorList>
            <consortium name="Pathogen Informatics"/>
        </authorList>
    </citation>
    <scope>NUCLEOTIDE SEQUENCE [LARGE SCALE GENOMIC DNA]</scope>
    <source>
        <strain evidence="18">Dakar</strain>
        <strain evidence="19">Dakar, Senegal</strain>
    </source>
</reference>
<dbReference type="GO" id="GO:0061630">
    <property type="term" value="F:ubiquitin protein ligase activity"/>
    <property type="evidence" value="ECO:0007669"/>
    <property type="project" value="UniProtKB-UniRule"/>
</dbReference>
<comment type="similarity">
    <text evidence="4 16">Belongs to the LTN1 family.</text>
</comment>
<evidence type="ECO:0000256" key="5">
    <source>
        <dbReference type="ARBA" id="ARBA00012483"/>
    </source>
</evidence>
<dbReference type="CDD" id="cd16491">
    <property type="entry name" value="RING-CH-C4HC3_LTN1"/>
    <property type="match status" value="1"/>
</dbReference>
<dbReference type="SUPFAM" id="SSF57850">
    <property type="entry name" value="RING/U-box"/>
    <property type="match status" value="1"/>
</dbReference>
<protein>
    <recommendedName>
        <fullName evidence="6 16">E3 ubiquitin-protein ligase listerin</fullName>
        <ecNumber evidence="5 16">2.3.2.27</ecNumber>
    </recommendedName>
    <alternativeName>
        <fullName evidence="14 16">RING-type E3 ubiquitin transferase listerin</fullName>
    </alternativeName>
</protein>
<keyword evidence="12 16" id="KW-0833">Ubl conjugation pathway</keyword>
<reference evidence="20" key="1">
    <citation type="submission" date="2016-06" db="UniProtKB">
        <authorList>
            <consortium name="WormBaseParasite"/>
        </authorList>
    </citation>
    <scope>IDENTIFICATION</scope>
</reference>
<evidence type="ECO:0000256" key="1">
    <source>
        <dbReference type="ARBA" id="ARBA00000900"/>
    </source>
</evidence>
<evidence type="ECO:0000256" key="4">
    <source>
        <dbReference type="ARBA" id="ARBA00007997"/>
    </source>
</evidence>
<dbReference type="PANTHER" id="PTHR12389">
    <property type="entry name" value="ZINC FINGER PROTEIN 294"/>
    <property type="match status" value="1"/>
</dbReference>
<dbReference type="WBParaSite" id="SCUD_0000273601-mRNA-1">
    <property type="protein sequence ID" value="SCUD_0000273601-mRNA-1"/>
    <property type="gene ID" value="SCUD_0000273601"/>
</dbReference>
<dbReference type="GO" id="GO:1990112">
    <property type="term" value="C:RQC complex"/>
    <property type="evidence" value="ECO:0007669"/>
    <property type="project" value="UniProtKB-UniRule"/>
</dbReference>
<evidence type="ECO:0000313" key="19">
    <source>
        <dbReference type="Proteomes" id="UP000279833"/>
    </source>
</evidence>
<comment type="pathway">
    <text evidence="3 16">Protein modification; protein ubiquitination.</text>
</comment>
<dbReference type="GO" id="GO:0005829">
    <property type="term" value="C:cytosol"/>
    <property type="evidence" value="ECO:0007669"/>
    <property type="project" value="UniProtKB-SubCell"/>
</dbReference>
<comment type="subunit">
    <text evidence="16">Component of the ribosome quality control complex (RQC).</text>
</comment>
<keyword evidence="13 16" id="KW-0862">Zinc</keyword>
<dbReference type="PANTHER" id="PTHR12389:SF0">
    <property type="entry name" value="E3 UBIQUITIN-PROTEIN LIGASE LISTERIN"/>
    <property type="match status" value="1"/>
</dbReference>
<dbReference type="InterPro" id="IPR001841">
    <property type="entry name" value="Znf_RING"/>
</dbReference>
<keyword evidence="11 15" id="KW-0863">Zinc-finger</keyword>
<sequence length="136" mass="15859">MRAIVGLQSFRTCVILHLVSLIILKIRGTVYVKFRKKRPLCTCFCKIIRIWNGSILDGIDLWQSNVRKKFDGVEECAICYSIVHNTNFSLPKMRCHTCRKLFHYACMYKWFTTSRNPACPLCRHLFIDPTGRPVST</sequence>
<evidence type="ECO:0000259" key="17">
    <source>
        <dbReference type="PROSITE" id="PS50089"/>
    </source>
</evidence>
<keyword evidence="7" id="KW-0963">Cytoplasm</keyword>
<evidence type="ECO:0000313" key="20">
    <source>
        <dbReference type="WBParaSite" id="SCUD_0000273601-mRNA-1"/>
    </source>
</evidence>
<feature type="domain" description="RING-type" evidence="17">
    <location>
        <begin position="76"/>
        <end position="123"/>
    </location>
</feature>
<keyword evidence="10" id="KW-0677">Repeat</keyword>
<dbReference type="GO" id="GO:0008270">
    <property type="term" value="F:zinc ion binding"/>
    <property type="evidence" value="ECO:0007669"/>
    <property type="project" value="UniProtKB-KW"/>
</dbReference>
<evidence type="ECO:0000256" key="9">
    <source>
        <dbReference type="ARBA" id="ARBA00022723"/>
    </source>
</evidence>
<comment type="function">
    <text evidence="16">E3 ubiquitin-protein ligase. Component of the ribosome quality control complex (RQC), a ribosome-associated complex that mediates ubiquitination and extraction of incompletely synthesized nascent chains for proteasomal degradation.</text>
</comment>
<evidence type="ECO:0000256" key="10">
    <source>
        <dbReference type="ARBA" id="ARBA00022737"/>
    </source>
</evidence>
<proteinExistence type="inferred from homology"/>
<dbReference type="GO" id="GO:1990116">
    <property type="term" value="P:ribosome-associated ubiquitin-dependent protein catabolic process"/>
    <property type="evidence" value="ECO:0007669"/>
    <property type="project" value="UniProtKB-UniRule"/>
</dbReference>
<dbReference type="InterPro" id="IPR039804">
    <property type="entry name" value="RING-CH-C4HC3_LTN1"/>
</dbReference>
<gene>
    <name evidence="18" type="ORF">SCUD_LOCUS2737</name>
</gene>
<name>A0A183JJ61_9TREM</name>
<dbReference type="Pfam" id="PF13639">
    <property type="entry name" value="zf-RING_2"/>
    <property type="match status" value="1"/>
</dbReference>
<dbReference type="FunFam" id="3.30.40.10:FF:000038">
    <property type="entry name" value="E3 ubiquitin-protein ligase listerin"/>
    <property type="match status" value="1"/>
</dbReference>
<evidence type="ECO:0000313" key="18">
    <source>
        <dbReference type="EMBL" id="VDO76643.1"/>
    </source>
</evidence>
<evidence type="ECO:0000256" key="13">
    <source>
        <dbReference type="ARBA" id="ARBA00022833"/>
    </source>
</evidence>
<dbReference type="UniPathway" id="UPA00143"/>
<accession>A0A183JJ61</accession>
<evidence type="ECO:0000256" key="7">
    <source>
        <dbReference type="ARBA" id="ARBA00022490"/>
    </source>
</evidence>
<evidence type="ECO:0000256" key="12">
    <source>
        <dbReference type="ARBA" id="ARBA00022786"/>
    </source>
</evidence>
<evidence type="ECO:0000256" key="11">
    <source>
        <dbReference type="ARBA" id="ARBA00022771"/>
    </source>
</evidence>
<evidence type="ECO:0000256" key="14">
    <source>
        <dbReference type="ARBA" id="ARBA00032366"/>
    </source>
</evidence>
<dbReference type="Proteomes" id="UP000279833">
    <property type="component" value="Unassembled WGS sequence"/>
</dbReference>
<dbReference type="PROSITE" id="PS50089">
    <property type="entry name" value="ZF_RING_2"/>
    <property type="match status" value="1"/>
</dbReference>
<evidence type="ECO:0000256" key="15">
    <source>
        <dbReference type="PROSITE-ProRule" id="PRU00175"/>
    </source>
</evidence>
<dbReference type="GO" id="GO:0043023">
    <property type="term" value="F:ribosomal large subunit binding"/>
    <property type="evidence" value="ECO:0007669"/>
    <property type="project" value="TreeGrafter"/>
</dbReference>
<dbReference type="InterPro" id="IPR039795">
    <property type="entry name" value="LTN1/Rkr1"/>
</dbReference>
<dbReference type="EC" id="2.3.2.27" evidence="5 16"/>
<comment type="subcellular location">
    <subcellularLocation>
        <location evidence="2">Cytoplasm</location>
        <location evidence="2">Cytosol</location>
    </subcellularLocation>
</comment>
<organism evidence="20">
    <name type="scientific">Schistosoma curassoni</name>
    <dbReference type="NCBI Taxonomy" id="6186"/>
    <lineage>
        <taxon>Eukaryota</taxon>
        <taxon>Metazoa</taxon>
        <taxon>Spiralia</taxon>
        <taxon>Lophotrochozoa</taxon>
        <taxon>Platyhelminthes</taxon>
        <taxon>Trematoda</taxon>
        <taxon>Digenea</taxon>
        <taxon>Strigeidida</taxon>
        <taxon>Schistosomatoidea</taxon>
        <taxon>Schistosomatidae</taxon>
        <taxon>Schistosoma</taxon>
    </lineage>
</organism>
<evidence type="ECO:0000256" key="2">
    <source>
        <dbReference type="ARBA" id="ARBA00004514"/>
    </source>
</evidence>
<keyword evidence="19" id="KW-1185">Reference proteome</keyword>
<keyword evidence="9 16" id="KW-0479">Metal-binding</keyword>
<dbReference type="Gene3D" id="3.30.40.10">
    <property type="entry name" value="Zinc/RING finger domain, C3HC4 (zinc finger)"/>
    <property type="match status" value="1"/>
</dbReference>
<dbReference type="EMBL" id="UZAK01002783">
    <property type="protein sequence ID" value="VDO76643.1"/>
    <property type="molecule type" value="Genomic_DNA"/>
</dbReference>
<comment type="catalytic activity">
    <reaction evidence="1 16">
        <text>S-ubiquitinyl-[E2 ubiquitin-conjugating enzyme]-L-cysteine + [acceptor protein]-L-lysine = [E2 ubiquitin-conjugating enzyme]-L-cysteine + N(6)-ubiquitinyl-[acceptor protein]-L-lysine.</text>
        <dbReference type="EC" id="2.3.2.27"/>
    </reaction>
</comment>
<keyword evidence="8 16" id="KW-0808">Transferase</keyword>
<evidence type="ECO:0000256" key="3">
    <source>
        <dbReference type="ARBA" id="ARBA00004906"/>
    </source>
</evidence>
<evidence type="ECO:0000256" key="6">
    <source>
        <dbReference type="ARBA" id="ARBA00017157"/>
    </source>
</evidence>
<dbReference type="GO" id="GO:0072344">
    <property type="term" value="P:rescue of stalled ribosome"/>
    <property type="evidence" value="ECO:0007669"/>
    <property type="project" value="UniProtKB-UniRule"/>
</dbReference>
<dbReference type="AlphaFoldDB" id="A0A183JJ61"/>
<evidence type="ECO:0000256" key="16">
    <source>
        <dbReference type="RuleBase" id="RU367090"/>
    </source>
</evidence>
<dbReference type="STRING" id="6186.A0A183JJ61"/>
<dbReference type="InterPro" id="IPR013083">
    <property type="entry name" value="Znf_RING/FYVE/PHD"/>
</dbReference>